<feature type="domain" description="Glucosamine/galactosamine-6-phosphate isomerase" evidence="5">
    <location>
        <begin position="18"/>
        <end position="216"/>
    </location>
</feature>
<name>A0A380K811_9STRE</name>
<feature type="active site" description="For ring-opening step" evidence="4">
    <location>
        <position position="128"/>
    </location>
</feature>
<dbReference type="Proteomes" id="UP000254924">
    <property type="component" value="Unassembled WGS sequence"/>
</dbReference>
<dbReference type="GO" id="GO:0019262">
    <property type="term" value="P:N-acetylneuraminate catabolic process"/>
    <property type="evidence" value="ECO:0007669"/>
    <property type="project" value="UniProtKB-UniRule"/>
</dbReference>
<dbReference type="InterPro" id="IPR018321">
    <property type="entry name" value="Glucosamine6P_isomerase_CS"/>
</dbReference>
<protein>
    <recommendedName>
        <fullName evidence="4">Glucosamine-6-phosphate deaminase</fullName>
        <ecNumber evidence="4">3.5.99.6</ecNumber>
    </recommendedName>
    <alternativeName>
        <fullName evidence="4">GlcN6P deaminase</fullName>
        <shortName evidence="4">GNPDA</shortName>
    </alternativeName>
    <alternativeName>
        <fullName evidence="4">Glucosamine-6-phosphate isomerase</fullName>
    </alternativeName>
</protein>
<dbReference type="InterPro" id="IPR006148">
    <property type="entry name" value="Glc/Gal-6P_isomerase"/>
</dbReference>
<comment type="caution">
    <text evidence="4">Lacks conserved residue(s) required for the propagation of feature annotation.</text>
</comment>
<dbReference type="GO" id="GO:0042802">
    <property type="term" value="F:identical protein binding"/>
    <property type="evidence" value="ECO:0007669"/>
    <property type="project" value="TreeGrafter"/>
</dbReference>
<evidence type="ECO:0000256" key="4">
    <source>
        <dbReference type="HAMAP-Rule" id="MF_01241"/>
    </source>
</evidence>
<dbReference type="Gene3D" id="3.40.50.1360">
    <property type="match status" value="1"/>
</dbReference>
<dbReference type="InterPro" id="IPR037171">
    <property type="entry name" value="NagB/RpiA_transferase-like"/>
</dbReference>
<dbReference type="FunFam" id="3.40.50.1360:FF:000003">
    <property type="entry name" value="Glucosamine-6-phosphate deaminase"/>
    <property type="match status" value="1"/>
</dbReference>
<keyword evidence="2 4" id="KW-0378">Hydrolase</keyword>
<proteinExistence type="inferred from homology"/>
<dbReference type="EMBL" id="UHFN01000007">
    <property type="protein sequence ID" value="SUN60814.1"/>
    <property type="molecule type" value="Genomic_DNA"/>
</dbReference>
<dbReference type="GO" id="GO:0005737">
    <property type="term" value="C:cytoplasm"/>
    <property type="evidence" value="ECO:0007669"/>
    <property type="project" value="TreeGrafter"/>
</dbReference>
<evidence type="ECO:0000256" key="2">
    <source>
        <dbReference type="ARBA" id="ARBA00022801"/>
    </source>
</evidence>
<dbReference type="PANTHER" id="PTHR11280:SF5">
    <property type="entry name" value="GLUCOSAMINE-6-PHOSPHATE ISOMERASE"/>
    <property type="match status" value="1"/>
</dbReference>
<dbReference type="EC" id="3.5.99.6" evidence="4"/>
<comment type="similarity">
    <text evidence="4">Belongs to the glucosamine/galactosamine-6-phosphate isomerase family. NagB subfamily.</text>
</comment>
<dbReference type="OrthoDB" id="9791139at2"/>
<dbReference type="PANTHER" id="PTHR11280">
    <property type="entry name" value="GLUCOSAMINE-6-PHOSPHATE ISOMERASE"/>
    <property type="match status" value="1"/>
</dbReference>
<dbReference type="GO" id="GO:0006043">
    <property type="term" value="P:glucosamine catabolic process"/>
    <property type="evidence" value="ECO:0007669"/>
    <property type="project" value="TreeGrafter"/>
</dbReference>
<dbReference type="HAMAP" id="MF_01241">
    <property type="entry name" value="GlcN6P_deamin"/>
    <property type="match status" value="1"/>
</dbReference>
<accession>A0A380K811</accession>
<reference evidence="6 7" key="1">
    <citation type="submission" date="2018-06" db="EMBL/GenBank/DDBJ databases">
        <authorList>
            <consortium name="Pathogen Informatics"/>
            <person name="Doyle S."/>
        </authorList>
    </citation>
    <scope>NUCLEOTIDE SEQUENCE [LARGE SCALE GENOMIC DNA]</scope>
    <source>
        <strain evidence="6 7">NCTC12224</strain>
    </source>
</reference>
<dbReference type="GO" id="GO:0004342">
    <property type="term" value="F:glucosamine-6-phosphate deaminase activity"/>
    <property type="evidence" value="ECO:0007669"/>
    <property type="project" value="UniProtKB-UniRule"/>
</dbReference>
<dbReference type="CDD" id="cd01399">
    <property type="entry name" value="GlcN6P_deaminase"/>
    <property type="match status" value="1"/>
</dbReference>
<dbReference type="Pfam" id="PF01182">
    <property type="entry name" value="Glucosamine_iso"/>
    <property type="match status" value="1"/>
</dbReference>
<evidence type="ECO:0000313" key="7">
    <source>
        <dbReference type="Proteomes" id="UP000254924"/>
    </source>
</evidence>
<comment type="function">
    <text evidence="4">Catalyzes the reversible isomerization-deamination of glucosamine 6-phosphate (GlcN6P) to form fructose 6-phosphate (Fru6P) and ammonium ion.</text>
</comment>
<evidence type="ECO:0000313" key="6">
    <source>
        <dbReference type="EMBL" id="SUN60814.1"/>
    </source>
</evidence>
<dbReference type="GeneID" id="78356506"/>
<dbReference type="PROSITE" id="PS01161">
    <property type="entry name" value="GLC_GALNAC_ISOMERASE"/>
    <property type="match status" value="1"/>
</dbReference>
<organism evidence="6 7">
    <name type="scientific">Streptococcus hyointestinalis</name>
    <dbReference type="NCBI Taxonomy" id="1337"/>
    <lineage>
        <taxon>Bacteria</taxon>
        <taxon>Bacillati</taxon>
        <taxon>Bacillota</taxon>
        <taxon>Bacilli</taxon>
        <taxon>Lactobacillales</taxon>
        <taxon>Streptococcaceae</taxon>
        <taxon>Streptococcus</taxon>
    </lineage>
</organism>
<dbReference type="GO" id="GO:0005975">
    <property type="term" value="P:carbohydrate metabolic process"/>
    <property type="evidence" value="ECO:0007669"/>
    <property type="project" value="InterPro"/>
</dbReference>
<evidence type="ECO:0000259" key="5">
    <source>
        <dbReference type="Pfam" id="PF01182"/>
    </source>
</evidence>
<feature type="active site" description="Proton acceptor; for ring-opening step" evidence="4">
    <location>
        <position position="130"/>
    </location>
</feature>
<dbReference type="RefSeq" id="WP_115268975.1">
    <property type="nucleotide sequence ID" value="NZ_JBNPNB010000079.1"/>
</dbReference>
<dbReference type="SUPFAM" id="SSF100950">
    <property type="entry name" value="NagB/RpiA/CoA transferase-like"/>
    <property type="match status" value="1"/>
</dbReference>
<evidence type="ECO:0000256" key="3">
    <source>
        <dbReference type="ARBA" id="ARBA00023277"/>
    </source>
</evidence>
<dbReference type="UniPathway" id="UPA00629">
    <property type="reaction ID" value="UER00684"/>
</dbReference>
<dbReference type="AlphaFoldDB" id="A0A380K811"/>
<feature type="active site" description="Proton acceptor; for enolization step" evidence="4">
    <location>
        <position position="62"/>
    </location>
</feature>
<sequence>MNIIRVADAKEGGKKAFELLKESMAKGSKTLGLATGSTPLTFYKEITDSDLDFSQMTSLNLDEYVGLPASHPQSYAHFMEEHLFKAKPFKAHYLPNGLAEDLIAEAKRYDSLLEAHPIDFQILGIGRNGHIGFNEPGTPFDETTHVVDLTASTIEANSRFFANKDEVPKQAISMGIASIVSAKQIVLMAYGKDKAEAIKALVEGNKTVDLPASSLKDHPNLYVILDEEAASLLKN</sequence>
<gene>
    <name evidence="4 6" type="primary">nagB</name>
    <name evidence="6" type="ORF">NCTC12224_01171</name>
</gene>
<evidence type="ECO:0000256" key="1">
    <source>
        <dbReference type="ARBA" id="ARBA00000644"/>
    </source>
</evidence>
<keyword evidence="3 4" id="KW-0119">Carbohydrate metabolism</keyword>
<feature type="active site" description="For ring-opening step" evidence="4">
    <location>
        <position position="135"/>
    </location>
</feature>
<dbReference type="GO" id="GO:0006046">
    <property type="term" value="P:N-acetylglucosamine catabolic process"/>
    <property type="evidence" value="ECO:0007669"/>
    <property type="project" value="TreeGrafter"/>
</dbReference>
<dbReference type="InterPro" id="IPR004547">
    <property type="entry name" value="Glucosamine6P_isomerase"/>
</dbReference>
<keyword evidence="7" id="KW-1185">Reference proteome</keyword>
<comment type="pathway">
    <text evidence="4">Amino-sugar metabolism; N-acetylneuraminate degradation; D-fructose 6-phosphate from N-acetylneuraminate: step 5/5.</text>
</comment>
<comment type="catalytic activity">
    <reaction evidence="1 4">
        <text>alpha-D-glucosamine 6-phosphate + H2O = beta-D-fructose 6-phosphate + NH4(+)</text>
        <dbReference type="Rhea" id="RHEA:12172"/>
        <dbReference type="ChEBI" id="CHEBI:15377"/>
        <dbReference type="ChEBI" id="CHEBI:28938"/>
        <dbReference type="ChEBI" id="CHEBI:57634"/>
        <dbReference type="ChEBI" id="CHEBI:75989"/>
        <dbReference type="EC" id="3.5.99.6"/>
    </reaction>
</comment>